<keyword evidence="3" id="KW-1185">Reference proteome</keyword>
<gene>
    <name evidence="2" type="ORF">FZ934_21470</name>
</gene>
<geneLocation type="plasmid" evidence="2 3">
    <name>unnamed</name>
</geneLocation>
<evidence type="ECO:0000313" key="3">
    <source>
        <dbReference type="Proteomes" id="UP000326881"/>
    </source>
</evidence>
<evidence type="ECO:0000313" key="2">
    <source>
        <dbReference type="EMBL" id="QFY62912.1"/>
    </source>
</evidence>
<organism evidence="2 3">
    <name type="scientific">Rhizobium grahamii</name>
    <dbReference type="NCBI Taxonomy" id="1120045"/>
    <lineage>
        <taxon>Bacteria</taxon>
        <taxon>Pseudomonadati</taxon>
        <taxon>Pseudomonadota</taxon>
        <taxon>Alphaproteobacteria</taxon>
        <taxon>Hyphomicrobiales</taxon>
        <taxon>Rhizobiaceae</taxon>
        <taxon>Rhizobium/Agrobacterium group</taxon>
        <taxon>Rhizobium</taxon>
    </lineage>
</organism>
<protein>
    <submittedName>
        <fullName evidence="2">DUF1127 domain-containing protein</fullName>
    </submittedName>
</protein>
<proteinExistence type="predicted"/>
<dbReference type="Proteomes" id="UP000326881">
    <property type="component" value="Plasmid unnamed"/>
</dbReference>
<evidence type="ECO:0000259" key="1">
    <source>
        <dbReference type="Pfam" id="PF06568"/>
    </source>
</evidence>
<dbReference type="EMBL" id="CP043499">
    <property type="protein sequence ID" value="QFY62912.1"/>
    <property type="molecule type" value="Genomic_DNA"/>
</dbReference>
<sequence>MKISSKISEFIQLRKAYRQLSQLDDAALKDIGLSRGEIKNAVFGR</sequence>
<dbReference type="InterPro" id="IPR009506">
    <property type="entry name" value="YjiS-like"/>
</dbReference>
<reference evidence="2 3" key="1">
    <citation type="submission" date="2019-08" db="EMBL/GenBank/DDBJ databases">
        <title>Prosopis cineraria nodule microbiome.</title>
        <authorList>
            <person name="Ali R."/>
            <person name="Chaluvadi S.R."/>
            <person name="Wang X."/>
        </authorList>
    </citation>
    <scope>NUCLEOTIDE SEQUENCE [LARGE SCALE GENOMIC DNA]</scope>
    <source>
        <strain evidence="2 3">BG7</strain>
        <plasmid evidence="2 3">unnamed</plasmid>
    </source>
</reference>
<keyword evidence="2" id="KW-0614">Plasmid</keyword>
<feature type="domain" description="YjiS-like" evidence="1">
    <location>
        <begin position="12"/>
        <end position="38"/>
    </location>
</feature>
<dbReference type="KEGG" id="rgr:FZ934_21470"/>
<dbReference type="RefSeq" id="WP_113361522.1">
    <property type="nucleotide sequence ID" value="NZ_CP043499.1"/>
</dbReference>
<dbReference type="Pfam" id="PF06568">
    <property type="entry name" value="YjiS-like"/>
    <property type="match status" value="1"/>
</dbReference>
<name>A0A5Q0CBV4_9HYPH</name>
<accession>A0A5Q0CBV4</accession>
<dbReference type="AlphaFoldDB" id="A0A5Q0CBV4"/>
<dbReference type="OrthoDB" id="7361021at2"/>